<sequence length="110" mass="11794">MPNLSLLTASFPQLVLSGIDGHGQALYFQRWLQPRGLLQLLQGRDGLAGSSNPQCRLKPDAVLQQLTLGCKRKYACLAPLAYPCLYLGQAGGLRAPVVIGGLSRAFVTSK</sequence>
<name>A0A8J8SX78_HALGN</name>
<evidence type="ECO:0000313" key="1">
    <source>
        <dbReference type="EMBL" id="TNV74162.1"/>
    </source>
</evidence>
<dbReference type="EMBL" id="RRYP01017360">
    <property type="protein sequence ID" value="TNV74162.1"/>
    <property type="molecule type" value="Genomic_DNA"/>
</dbReference>
<dbReference type="Proteomes" id="UP000785679">
    <property type="component" value="Unassembled WGS sequence"/>
</dbReference>
<dbReference type="AlphaFoldDB" id="A0A8J8SX78"/>
<keyword evidence="2" id="KW-1185">Reference proteome</keyword>
<proteinExistence type="predicted"/>
<evidence type="ECO:0000313" key="2">
    <source>
        <dbReference type="Proteomes" id="UP000785679"/>
    </source>
</evidence>
<organism evidence="1 2">
    <name type="scientific">Halteria grandinella</name>
    <dbReference type="NCBI Taxonomy" id="5974"/>
    <lineage>
        <taxon>Eukaryota</taxon>
        <taxon>Sar</taxon>
        <taxon>Alveolata</taxon>
        <taxon>Ciliophora</taxon>
        <taxon>Intramacronucleata</taxon>
        <taxon>Spirotrichea</taxon>
        <taxon>Stichotrichia</taxon>
        <taxon>Sporadotrichida</taxon>
        <taxon>Halteriidae</taxon>
        <taxon>Halteria</taxon>
    </lineage>
</organism>
<gene>
    <name evidence="1" type="ORF">FGO68_gene11776</name>
</gene>
<accession>A0A8J8SX78</accession>
<protein>
    <submittedName>
        <fullName evidence="1">Uncharacterized protein</fullName>
    </submittedName>
</protein>
<reference evidence="1" key="1">
    <citation type="submission" date="2019-06" db="EMBL/GenBank/DDBJ databases">
        <authorList>
            <person name="Zheng W."/>
        </authorList>
    </citation>
    <scope>NUCLEOTIDE SEQUENCE</scope>
    <source>
        <strain evidence="1">QDHG01</strain>
    </source>
</reference>
<comment type="caution">
    <text evidence="1">The sequence shown here is derived from an EMBL/GenBank/DDBJ whole genome shotgun (WGS) entry which is preliminary data.</text>
</comment>